<gene>
    <name evidence="1" type="ORF">GN958_ATG19077</name>
</gene>
<name>A0A8S9TY29_PHYIN</name>
<dbReference type="Proteomes" id="UP000704712">
    <property type="component" value="Unassembled WGS sequence"/>
</dbReference>
<dbReference type="AlphaFoldDB" id="A0A8S9TY29"/>
<comment type="caution">
    <text evidence="1">The sequence shown here is derived from an EMBL/GenBank/DDBJ whole genome shotgun (WGS) entry which is preliminary data.</text>
</comment>
<accession>A0A8S9TY29</accession>
<proteinExistence type="predicted"/>
<evidence type="ECO:0000313" key="1">
    <source>
        <dbReference type="EMBL" id="KAF4131729.1"/>
    </source>
</evidence>
<reference evidence="1" key="1">
    <citation type="submission" date="2020-03" db="EMBL/GenBank/DDBJ databases">
        <title>Hybrid Assembly of Korean Phytophthora infestans isolates.</title>
        <authorList>
            <person name="Prokchorchik M."/>
            <person name="Lee Y."/>
            <person name="Seo J."/>
            <person name="Cho J.-H."/>
            <person name="Park Y.-E."/>
            <person name="Jang D.-C."/>
            <person name="Im J.-S."/>
            <person name="Choi J.-G."/>
            <person name="Park H.-J."/>
            <person name="Lee G.-B."/>
            <person name="Lee Y.-G."/>
            <person name="Hong S.-Y."/>
            <person name="Cho K."/>
            <person name="Sohn K.H."/>
        </authorList>
    </citation>
    <scope>NUCLEOTIDE SEQUENCE</scope>
    <source>
        <strain evidence="1">KR_2_A2</strain>
    </source>
</reference>
<evidence type="ECO:0000313" key="2">
    <source>
        <dbReference type="Proteomes" id="UP000704712"/>
    </source>
</evidence>
<protein>
    <submittedName>
        <fullName evidence="1">Uncharacterized protein</fullName>
    </submittedName>
</protein>
<organism evidence="1 2">
    <name type="scientific">Phytophthora infestans</name>
    <name type="common">Potato late blight agent</name>
    <name type="synonym">Botrytis infestans</name>
    <dbReference type="NCBI Taxonomy" id="4787"/>
    <lineage>
        <taxon>Eukaryota</taxon>
        <taxon>Sar</taxon>
        <taxon>Stramenopiles</taxon>
        <taxon>Oomycota</taxon>
        <taxon>Peronosporomycetes</taxon>
        <taxon>Peronosporales</taxon>
        <taxon>Peronosporaceae</taxon>
        <taxon>Phytophthora</taxon>
    </lineage>
</organism>
<sequence>MYMNRASEVVYPLCGHPRTSIKLSGSKSKQCLPSTAAIDAGYEARFARRTCRRYWSPVWHDSYRSAVLSGMNLGQTDSHEYQVLYMCT</sequence>
<dbReference type="EMBL" id="JAACNO010002685">
    <property type="protein sequence ID" value="KAF4131729.1"/>
    <property type="molecule type" value="Genomic_DNA"/>
</dbReference>